<evidence type="ECO:0000256" key="3">
    <source>
        <dbReference type="ARBA" id="ARBA00004236"/>
    </source>
</evidence>
<organism evidence="15">
    <name type="scientific">Pedococcus sp. KACC 23699</name>
    <dbReference type="NCBI Taxonomy" id="3149228"/>
    <lineage>
        <taxon>Bacteria</taxon>
        <taxon>Bacillati</taxon>
        <taxon>Actinomycetota</taxon>
        <taxon>Actinomycetes</taxon>
        <taxon>Micrococcales</taxon>
        <taxon>Intrasporangiaceae</taxon>
        <taxon>Pedococcus</taxon>
    </lineage>
</organism>
<keyword evidence="10" id="KW-0902">Two-component regulatory system</keyword>
<dbReference type="CDD" id="cd00075">
    <property type="entry name" value="HATPase"/>
    <property type="match status" value="1"/>
</dbReference>
<dbReference type="Gene3D" id="1.10.287.130">
    <property type="match status" value="1"/>
</dbReference>
<dbReference type="InterPro" id="IPR050428">
    <property type="entry name" value="TCS_sensor_his_kinase"/>
</dbReference>
<evidence type="ECO:0000256" key="6">
    <source>
        <dbReference type="ARBA" id="ARBA00022679"/>
    </source>
</evidence>
<dbReference type="InterPro" id="IPR036097">
    <property type="entry name" value="HisK_dim/P_sf"/>
</dbReference>
<accession>A0AAU7JXB5</accession>
<keyword evidence="8 15" id="KW-0418">Kinase</keyword>
<dbReference type="PANTHER" id="PTHR45436:SF5">
    <property type="entry name" value="SENSOR HISTIDINE KINASE TRCS"/>
    <property type="match status" value="1"/>
</dbReference>
<dbReference type="Gene3D" id="3.30.565.10">
    <property type="entry name" value="Histidine kinase-like ATPase, C-terminal domain"/>
    <property type="match status" value="1"/>
</dbReference>
<evidence type="ECO:0000256" key="11">
    <source>
        <dbReference type="ARBA" id="ARBA00023136"/>
    </source>
</evidence>
<dbReference type="GO" id="GO:0005886">
    <property type="term" value="C:plasma membrane"/>
    <property type="evidence" value="ECO:0007669"/>
    <property type="project" value="UniProtKB-SubCell"/>
</dbReference>
<dbReference type="FunFam" id="1.10.287.130:FF:000001">
    <property type="entry name" value="Two-component sensor histidine kinase"/>
    <property type="match status" value="1"/>
</dbReference>
<feature type="domain" description="Histidine kinase" evidence="13">
    <location>
        <begin position="267"/>
        <end position="488"/>
    </location>
</feature>
<dbReference type="AlphaFoldDB" id="A0AAU7JXB5"/>
<gene>
    <name evidence="15" type="ORF">ABEG17_05880</name>
</gene>
<dbReference type="PANTHER" id="PTHR45436">
    <property type="entry name" value="SENSOR HISTIDINE KINASE YKOH"/>
    <property type="match status" value="1"/>
</dbReference>
<dbReference type="SUPFAM" id="SSF47384">
    <property type="entry name" value="Homodimeric domain of signal transducing histidine kinase"/>
    <property type="match status" value="1"/>
</dbReference>
<protein>
    <recommendedName>
        <fullName evidence="4">histidine kinase</fullName>
        <ecNumber evidence="4">2.7.13.3</ecNumber>
    </recommendedName>
</protein>
<evidence type="ECO:0000256" key="10">
    <source>
        <dbReference type="ARBA" id="ARBA00023012"/>
    </source>
</evidence>
<dbReference type="PROSITE" id="PS50109">
    <property type="entry name" value="HIS_KIN"/>
    <property type="match status" value="1"/>
</dbReference>
<dbReference type="InterPro" id="IPR004358">
    <property type="entry name" value="Sig_transdc_His_kin-like_C"/>
</dbReference>
<dbReference type="Gene3D" id="6.10.340.10">
    <property type="match status" value="1"/>
</dbReference>
<dbReference type="PRINTS" id="PR00344">
    <property type="entry name" value="BCTRLSENSOR"/>
</dbReference>
<proteinExistence type="predicted"/>
<dbReference type="InterPro" id="IPR036890">
    <property type="entry name" value="HATPase_C_sf"/>
</dbReference>
<dbReference type="SMART" id="SM00304">
    <property type="entry name" value="HAMP"/>
    <property type="match status" value="1"/>
</dbReference>
<evidence type="ECO:0000313" key="15">
    <source>
        <dbReference type="EMBL" id="XBO44868.1"/>
    </source>
</evidence>
<comment type="catalytic activity">
    <reaction evidence="1">
        <text>ATP + protein L-histidine = ADP + protein N-phospho-L-histidine.</text>
        <dbReference type="EC" id="2.7.13.3"/>
    </reaction>
</comment>
<dbReference type="RefSeq" id="WP_406832353.1">
    <property type="nucleotide sequence ID" value="NZ_CP157483.1"/>
</dbReference>
<evidence type="ECO:0000256" key="12">
    <source>
        <dbReference type="SAM" id="Phobius"/>
    </source>
</evidence>
<dbReference type="SUPFAM" id="SSF158472">
    <property type="entry name" value="HAMP domain-like"/>
    <property type="match status" value="1"/>
</dbReference>
<name>A0AAU7JXB5_9MICO</name>
<keyword evidence="6" id="KW-0808">Transferase</keyword>
<keyword evidence="11 12" id="KW-0472">Membrane</keyword>
<dbReference type="InterPro" id="IPR003661">
    <property type="entry name" value="HisK_dim/P_dom"/>
</dbReference>
<dbReference type="InterPro" id="IPR003660">
    <property type="entry name" value="HAMP_dom"/>
</dbReference>
<dbReference type="GO" id="GO:0000155">
    <property type="term" value="F:phosphorelay sensor kinase activity"/>
    <property type="evidence" value="ECO:0007669"/>
    <property type="project" value="InterPro"/>
</dbReference>
<dbReference type="InterPro" id="IPR003594">
    <property type="entry name" value="HATPase_dom"/>
</dbReference>
<evidence type="ECO:0000256" key="8">
    <source>
        <dbReference type="ARBA" id="ARBA00022777"/>
    </source>
</evidence>
<evidence type="ECO:0000256" key="5">
    <source>
        <dbReference type="ARBA" id="ARBA00022553"/>
    </source>
</evidence>
<reference evidence="15" key="1">
    <citation type="submission" date="2024-05" db="EMBL/GenBank/DDBJ databases">
        <authorList>
            <person name="Kim S."/>
            <person name="Heo J."/>
            <person name="Choi H."/>
            <person name="Choi Y."/>
            <person name="Kwon S.-W."/>
            <person name="Kim Y."/>
        </authorList>
    </citation>
    <scope>NUCLEOTIDE SEQUENCE</scope>
    <source>
        <strain evidence="15">KACC 23699</strain>
    </source>
</reference>
<keyword evidence="5" id="KW-0597">Phosphoprotein</keyword>
<evidence type="ECO:0000259" key="13">
    <source>
        <dbReference type="PROSITE" id="PS50109"/>
    </source>
</evidence>
<feature type="transmembrane region" description="Helical" evidence="12">
    <location>
        <begin position="30"/>
        <end position="53"/>
    </location>
</feature>
<keyword evidence="7 12" id="KW-0812">Transmembrane</keyword>
<feature type="transmembrane region" description="Helical" evidence="12">
    <location>
        <begin position="177"/>
        <end position="198"/>
    </location>
</feature>
<keyword evidence="9 12" id="KW-1133">Transmembrane helix</keyword>
<dbReference type="Pfam" id="PF00512">
    <property type="entry name" value="HisKA"/>
    <property type="match status" value="1"/>
</dbReference>
<evidence type="ECO:0000256" key="2">
    <source>
        <dbReference type="ARBA" id="ARBA00001968"/>
    </source>
</evidence>
<dbReference type="EMBL" id="CP157483">
    <property type="protein sequence ID" value="XBO44868.1"/>
    <property type="molecule type" value="Genomic_DNA"/>
</dbReference>
<dbReference type="EC" id="2.7.13.3" evidence="4"/>
<dbReference type="SUPFAM" id="SSF55874">
    <property type="entry name" value="ATPase domain of HSP90 chaperone/DNA topoisomerase II/histidine kinase"/>
    <property type="match status" value="1"/>
</dbReference>
<dbReference type="SMART" id="SM00388">
    <property type="entry name" value="HisKA"/>
    <property type="match status" value="1"/>
</dbReference>
<dbReference type="InterPro" id="IPR005467">
    <property type="entry name" value="His_kinase_dom"/>
</dbReference>
<dbReference type="PROSITE" id="PS50885">
    <property type="entry name" value="HAMP"/>
    <property type="match status" value="1"/>
</dbReference>
<evidence type="ECO:0000259" key="14">
    <source>
        <dbReference type="PROSITE" id="PS50885"/>
    </source>
</evidence>
<evidence type="ECO:0000256" key="7">
    <source>
        <dbReference type="ARBA" id="ARBA00022692"/>
    </source>
</evidence>
<comment type="cofactor">
    <cofactor evidence="2">
        <name>a divalent metal cation</name>
        <dbReference type="ChEBI" id="CHEBI:60240"/>
    </cofactor>
</comment>
<comment type="subcellular location">
    <subcellularLocation>
        <location evidence="3">Cell membrane</location>
    </subcellularLocation>
</comment>
<evidence type="ECO:0000256" key="1">
    <source>
        <dbReference type="ARBA" id="ARBA00000085"/>
    </source>
</evidence>
<dbReference type="CDD" id="cd06225">
    <property type="entry name" value="HAMP"/>
    <property type="match status" value="1"/>
</dbReference>
<evidence type="ECO:0000256" key="4">
    <source>
        <dbReference type="ARBA" id="ARBA00012438"/>
    </source>
</evidence>
<dbReference type="FunFam" id="3.30.565.10:FF:000006">
    <property type="entry name" value="Sensor histidine kinase WalK"/>
    <property type="match status" value="1"/>
</dbReference>
<dbReference type="GO" id="GO:0005509">
    <property type="term" value="F:calcium ion binding"/>
    <property type="evidence" value="ECO:0007669"/>
    <property type="project" value="UniProtKB-ARBA"/>
</dbReference>
<sequence length="496" mass="52332">MTAGSTPPPHRRALDRASRKLEALPLRLRLIAVMLVLLLLALTLTASATAVLMRRDLISRVDQQLRLAAEPVARQAFNDLGSAISEGIPNGYAFVILPNDGRAPIAANPIGEPMHPAIPPLTVDSTQVRTGDPFTIASKEGDLKWRAIAGALGGSHAVVVVAVPLRSVDRTVSKLVLVELLIGLSVLIACAAGGWYAVQRAFRPLRQIEDTASAIAAGDLTRRIPTRTAKDEVTSLSRSLNVMLAQIEASFAQREQSEERMRQFVADASHELRTPLAAVRGYAELYRQGAVREPADVASAMSRIEGEAGRMSGLVEDLLMLARLDDERPLQISDVDLLVLAADAAQDARAIDTTRAITVTGLEGPLTSTTVPGDDAKLRQLLANLLSNALNHTPHGSPVEVAVGLRRADGMAVVEVRDHGPGVDPDQAKKVFERFFRADPSRGRGSGGGNGLGLAIAAAIVAGHSGRIGVAQTPGGGATFVVELPTANSQPAPSTP</sequence>
<evidence type="ECO:0000256" key="9">
    <source>
        <dbReference type="ARBA" id="ARBA00022989"/>
    </source>
</evidence>
<dbReference type="CDD" id="cd00082">
    <property type="entry name" value="HisKA"/>
    <property type="match status" value="1"/>
</dbReference>
<dbReference type="Pfam" id="PF00672">
    <property type="entry name" value="HAMP"/>
    <property type="match status" value="1"/>
</dbReference>
<feature type="domain" description="HAMP" evidence="14">
    <location>
        <begin position="199"/>
        <end position="252"/>
    </location>
</feature>
<dbReference type="Pfam" id="PF02518">
    <property type="entry name" value="HATPase_c"/>
    <property type="match status" value="1"/>
</dbReference>
<dbReference type="SMART" id="SM00387">
    <property type="entry name" value="HATPase_c"/>
    <property type="match status" value="1"/>
</dbReference>